<dbReference type="EMBL" id="MU277262">
    <property type="protein sequence ID" value="KAI0056542.1"/>
    <property type="molecule type" value="Genomic_DNA"/>
</dbReference>
<reference evidence="1" key="1">
    <citation type="submission" date="2021-03" db="EMBL/GenBank/DDBJ databases">
        <authorList>
            <consortium name="DOE Joint Genome Institute"/>
            <person name="Ahrendt S."/>
            <person name="Looney B.P."/>
            <person name="Miyauchi S."/>
            <person name="Morin E."/>
            <person name="Drula E."/>
            <person name="Courty P.E."/>
            <person name="Chicoki N."/>
            <person name="Fauchery L."/>
            <person name="Kohler A."/>
            <person name="Kuo A."/>
            <person name="Labutti K."/>
            <person name="Pangilinan J."/>
            <person name="Lipzen A."/>
            <person name="Riley R."/>
            <person name="Andreopoulos W."/>
            <person name="He G."/>
            <person name="Johnson J."/>
            <person name="Barry K.W."/>
            <person name="Grigoriev I.V."/>
            <person name="Nagy L."/>
            <person name="Hibbett D."/>
            <person name="Henrissat B."/>
            <person name="Matheny P.B."/>
            <person name="Labbe J."/>
            <person name="Martin F."/>
        </authorList>
    </citation>
    <scope>NUCLEOTIDE SEQUENCE</scope>
    <source>
        <strain evidence="1">HHB10654</strain>
    </source>
</reference>
<evidence type="ECO:0000313" key="1">
    <source>
        <dbReference type="EMBL" id="KAI0056542.1"/>
    </source>
</evidence>
<comment type="caution">
    <text evidence="1">The sequence shown here is derived from an EMBL/GenBank/DDBJ whole genome shotgun (WGS) entry which is preliminary data.</text>
</comment>
<dbReference type="Proteomes" id="UP000814140">
    <property type="component" value="Unassembled WGS sequence"/>
</dbReference>
<keyword evidence="2" id="KW-1185">Reference proteome</keyword>
<proteinExistence type="predicted"/>
<evidence type="ECO:0000313" key="2">
    <source>
        <dbReference type="Proteomes" id="UP000814140"/>
    </source>
</evidence>
<gene>
    <name evidence="1" type="ORF">BV25DRAFT_1560459</name>
</gene>
<sequence>MFFCRLDGMYNGVKAYLDGGFTFAPLENPQKIVDLGAGSGIWAIEAANLYPDAEVLAVDMEKLPNRPLPTNLKYLQLNLLDPLPLEAESFDVVHVRLLLIHLPRPDEFLKKLTDLVKPGGWLLVEELSMDDTVGGDAPAMRASFKALIQCWRSVGQVPTFPPNIQSCLEDLGAFSEVNAHKVTFPINPVSNDPKLGTLGQTFRTSLNRSFSREAIPALLAAGYTPEIQKGRAEEFDTVDWEYSVELYFLWAKKRA</sequence>
<reference evidence="1" key="2">
    <citation type="journal article" date="2022" name="New Phytol.">
        <title>Evolutionary transition to the ectomycorrhizal habit in the genomes of a hyperdiverse lineage of mushroom-forming fungi.</title>
        <authorList>
            <person name="Looney B."/>
            <person name="Miyauchi S."/>
            <person name="Morin E."/>
            <person name="Drula E."/>
            <person name="Courty P.E."/>
            <person name="Kohler A."/>
            <person name="Kuo A."/>
            <person name="LaButti K."/>
            <person name="Pangilinan J."/>
            <person name="Lipzen A."/>
            <person name="Riley R."/>
            <person name="Andreopoulos W."/>
            <person name="He G."/>
            <person name="Johnson J."/>
            <person name="Nolan M."/>
            <person name="Tritt A."/>
            <person name="Barry K.W."/>
            <person name="Grigoriev I.V."/>
            <person name="Nagy L.G."/>
            <person name="Hibbett D."/>
            <person name="Henrissat B."/>
            <person name="Matheny P.B."/>
            <person name="Labbe J."/>
            <person name="Martin F.M."/>
        </authorList>
    </citation>
    <scope>NUCLEOTIDE SEQUENCE</scope>
    <source>
        <strain evidence="1">HHB10654</strain>
    </source>
</reference>
<accession>A0ACB8SJW3</accession>
<keyword evidence="1" id="KW-0489">Methyltransferase</keyword>
<protein>
    <submittedName>
        <fullName evidence="1">S-adenosyl-L-methionine-dependent methyltransferase</fullName>
    </submittedName>
</protein>
<keyword evidence="1" id="KW-0808">Transferase</keyword>
<name>A0ACB8SJW3_9AGAM</name>
<organism evidence="1 2">
    <name type="scientific">Artomyces pyxidatus</name>
    <dbReference type="NCBI Taxonomy" id="48021"/>
    <lineage>
        <taxon>Eukaryota</taxon>
        <taxon>Fungi</taxon>
        <taxon>Dikarya</taxon>
        <taxon>Basidiomycota</taxon>
        <taxon>Agaricomycotina</taxon>
        <taxon>Agaricomycetes</taxon>
        <taxon>Russulales</taxon>
        <taxon>Auriscalpiaceae</taxon>
        <taxon>Artomyces</taxon>
    </lineage>
</organism>